<dbReference type="AlphaFoldDB" id="A0A9K3LG29"/>
<dbReference type="EMBL" id="JAGRRH010000013">
    <property type="protein sequence ID" value="KAG7361388.1"/>
    <property type="molecule type" value="Genomic_DNA"/>
</dbReference>
<evidence type="ECO:0000313" key="3">
    <source>
        <dbReference type="EMBL" id="KAG7361388.1"/>
    </source>
</evidence>
<dbReference type="Proteomes" id="UP000693970">
    <property type="component" value="Unassembled WGS sequence"/>
</dbReference>
<feature type="signal peptide" evidence="2">
    <location>
        <begin position="1"/>
        <end position="28"/>
    </location>
</feature>
<comment type="caution">
    <text evidence="3">The sequence shown here is derived from an EMBL/GenBank/DDBJ whole genome shotgun (WGS) entry which is preliminary data.</text>
</comment>
<accession>A0A9K3LG29</accession>
<proteinExistence type="predicted"/>
<keyword evidence="4" id="KW-1185">Reference proteome</keyword>
<name>A0A9K3LG29_9STRA</name>
<reference evidence="3" key="2">
    <citation type="submission" date="2021-04" db="EMBL/GenBank/DDBJ databases">
        <authorList>
            <person name="Podell S."/>
        </authorList>
    </citation>
    <scope>NUCLEOTIDE SEQUENCE</scope>
    <source>
        <strain evidence="3">Hildebrandi</strain>
    </source>
</reference>
<sequence>MSAVHHPVWPSLQGIALFSFLALTCIDAFSPVPIQNSLLRSTRTTVATALQHRNRIPHFGPPSFGATQTQIRRSRETSLNVMLDVPPHFFATSFVMMGLVLDVSKSFGRLRMEERAWEQRLEEARMRRLEEDPTLTELELRRKEAALEWSAYGKPRQEEKELERQLREQEEEERYGEGRRRNRVKVMERGIDDRDDGDDRRIHRMTDDDINAFELEYGVEYDPYYDDPYSEDELPDDLSYKVDKRYGDRIYSNGEIFYKDKESGLFYRQGAKPRSLSFW</sequence>
<feature type="chain" id="PRO_5039900211" evidence="2">
    <location>
        <begin position="29"/>
        <end position="279"/>
    </location>
</feature>
<dbReference type="OrthoDB" id="46939at2759"/>
<keyword evidence="2" id="KW-0732">Signal</keyword>
<organism evidence="3 4">
    <name type="scientific">Nitzschia inconspicua</name>
    <dbReference type="NCBI Taxonomy" id="303405"/>
    <lineage>
        <taxon>Eukaryota</taxon>
        <taxon>Sar</taxon>
        <taxon>Stramenopiles</taxon>
        <taxon>Ochrophyta</taxon>
        <taxon>Bacillariophyta</taxon>
        <taxon>Bacillariophyceae</taxon>
        <taxon>Bacillariophycidae</taxon>
        <taxon>Bacillariales</taxon>
        <taxon>Bacillariaceae</taxon>
        <taxon>Nitzschia</taxon>
    </lineage>
</organism>
<feature type="region of interest" description="Disordered" evidence="1">
    <location>
        <begin position="158"/>
        <end position="178"/>
    </location>
</feature>
<feature type="compositionally biased region" description="Basic and acidic residues" evidence="1">
    <location>
        <begin position="158"/>
        <end position="168"/>
    </location>
</feature>
<gene>
    <name evidence="3" type="ORF">IV203_036488</name>
</gene>
<evidence type="ECO:0000256" key="2">
    <source>
        <dbReference type="SAM" id="SignalP"/>
    </source>
</evidence>
<evidence type="ECO:0000256" key="1">
    <source>
        <dbReference type="SAM" id="MobiDB-lite"/>
    </source>
</evidence>
<reference evidence="3" key="1">
    <citation type="journal article" date="2021" name="Sci. Rep.">
        <title>Diploid genomic architecture of Nitzschia inconspicua, an elite biomass production diatom.</title>
        <authorList>
            <person name="Oliver A."/>
            <person name="Podell S."/>
            <person name="Pinowska A."/>
            <person name="Traller J.C."/>
            <person name="Smith S.R."/>
            <person name="McClure R."/>
            <person name="Beliaev A."/>
            <person name="Bohutskyi P."/>
            <person name="Hill E.A."/>
            <person name="Rabines A."/>
            <person name="Zheng H."/>
            <person name="Allen L.Z."/>
            <person name="Kuo A."/>
            <person name="Grigoriev I.V."/>
            <person name="Allen A.E."/>
            <person name="Hazlebeck D."/>
            <person name="Allen E.E."/>
        </authorList>
    </citation>
    <scope>NUCLEOTIDE SEQUENCE</scope>
    <source>
        <strain evidence="3">Hildebrandi</strain>
    </source>
</reference>
<protein>
    <submittedName>
        <fullName evidence="3">Uncharacterized protein</fullName>
    </submittedName>
</protein>
<evidence type="ECO:0000313" key="4">
    <source>
        <dbReference type="Proteomes" id="UP000693970"/>
    </source>
</evidence>